<accession>X1RK31</accession>
<protein>
    <submittedName>
        <fullName evidence="1">Uncharacterized protein</fullName>
    </submittedName>
</protein>
<gene>
    <name evidence="1" type="ORF">S06H3_67067</name>
</gene>
<feature type="non-terminal residue" evidence="1">
    <location>
        <position position="1"/>
    </location>
</feature>
<proteinExistence type="predicted"/>
<feature type="non-terminal residue" evidence="1">
    <location>
        <position position="35"/>
    </location>
</feature>
<reference evidence="1" key="1">
    <citation type="journal article" date="2014" name="Front. Microbiol.">
        <title>High frequency of phylogenetically diverse reductive dehalogenase-homologous genes in deep subseafloor sedimentary metagenomes.</title>
        <authorList>
            <person name="Kawai M."/>
            <person name="Futagami T."/>
            <person name="Toyoda A."/>
            <person name="Takaki Y."/>
            <person name="Nishi S."/>
            <person name="Hori S."/>
            <person name="Arai W."/>
            <person name="Tsubouchi T."/>
            <person name="Morono Y."/>
            <person name="Uchiyama I."/>
            <person name="Ito T."/>
            <person name="Fujiyama A."/>
            <person name="Inagaki F."/>
            <person name="Takami H."/>
        </authorList>
    </citation>
    <scope>NUCLEOTIDE SEQUENCE</scope>
    <source>
        <strain evidence="1">Expedition CK06-06</strain>
    </source>
</reference>
<organism evidence="1">
    <name type="scientific">marine sediment metagenome</name>
    <dbReference type="NCBI Taxonomy" id="412755"/>
    <lineage>
        <taxon>unclassified sequences</taxon>
        <taxon>metagenomes</taxon>
        <taxon>ecological metagenomes</taxon>
    </lineage>
</organism>
<dbReference type="EMBL" id="BARV01046154">
    <property type="protein sequence ID" value="GAI63500.1"/>
    <property type="molecule type" value="Genomic_DNA"/>
</dbReference>
<name>X1RK31_9ZZZZ</name>
<sequence length="35" mass="3885">VKAIKQSKGVPYLIFVTNETLLNEDVCLQLHEAGL</sequence>
<evidence type="ECO:0000313" key="1">
    <source>
        <dbReference type="EMBL" id="GAI63500.1"/>
    </source>
</evidence>
<comment type="caution">
    <text evidence="1">The sequence shown here is derived from an EMBL/GenBank/DDBJ whole genome shotgun (WGS) entry which is preliminary data.</text>
</comment>
<dbReference type="AlphaFoldDB" id="X1RK31"/>